<dbReference type="InterPro" id="IPR035952">
    <property type="entry name" value="Rhomboid-like_sf"/>
</dbReference>
<keyword evidence="3" id="KW-0812">Transmembrane</keyword>
<evidence type="ECO:0000256" key="1">
    <source>
        <dbReference type="ARBA" id="ARBA00004141"/>
    </source>
</evidence>
<keyword evidence="8" id="KW-0645">Protease</keyword>
<comment type="subcellular location">
    <subcellularLocation>
        <location evidence="1">Membrane</location>
        <topology evidence="1">Multi-pass membrane protein</topology>
    </subcellularLocation>
</comment>
<gene>
    <name evidence="8" type="ORF">E4P47_00050</name>
</gene>
<organism evidence="8 9">
    <name type="scientific">Porphyromonas levii</name>
    <dbReference type="NCBI Taxonomy" id="28114"/>
    <lineage>
        <taxon>Bacteria</taxon>
        <taxon>Pseudomonadati</taxon>
        <taxon>Bacteroidota</taxon>
        <taxon>Bacteroidia</taxon>
        <taxon>Bacteroidales</taxon>
        <taxon>Porphyromonadaceae</taxon>
        <taxon>Porphyromonas</taxon>
    </lineage>
</organism>
<keyword evidence="6" id="KW-0472">Membrane</keyword>
<keyword evidence="9" id="KW-1185">Reference proteome</keyword>
<dbReference type="PANTHER" id="PTHR43731">
    <property type="entry name" value="RHOMBOID PROTEASE"/>
    <property type="match status" value="1"/>
</dbReference>
<dbReference type="GO" id="GO:0006508">
    <property type="term" value="P:proteolysis"/>
    <property type="evidence" value="ECO:0007669"/>
    <property type="project" value="UniProtKB-KW"/>
</dbReference>
<evidence type="ECO:0000256" key="5">
    <source>
        <dbReference type="ARBA" id="ARBA00022989"/>
    </source>
</evidence>
<dbReference type="AlphaFoldDB" id="A0A4Y8WTT1"/>
<dbReference type="Proteomes" id="UP000297225">
    <property type="component" value="Unassembled WGS sequence"/>
</dbReference>
<dbReference type="InterPro" id="IPR022764">
    <property type="entry name" value="Peptidase_S54_rhomboid_dom"/>
</dbReference>
<name>A0A4Y8WTT1_9PORP</name>
<dbReference type="SUPFAM" id="SSF144091">
    <property type="entry name" value="Rhomboid-like"/>
    <property type="match status" value="1"/>
</dbReference>
<dbReference type="OrthoDB" id="9807874at2"/>
<evidence type="ECO:0000256" key="4">
    <source>
        <dbReference type="ARBA" id="ARBA00022801"/>
    </source>
</evidence>
<dbReference type="InterPro" id="IPR050925">
    <property type="entry name" value="Rhomboid_protease_S54"/>
</dbReference>
<dbReference type="STRING" id="1122973.GCA_000379925_01039"/>
<evidence type="ECO:0000313" key="8">
    <source>
        <dbReference type="EMBL" id="TFH97506.1"/>
    </source>
</evidence>
<comment type="caution">
    <text evidence="8">The sequence shown here is derived from an EMBL/GenBank/DDBJ whole genome shotgun (WGS) entry which is preliminary data.</text>
</comment>
<dbReference type="PANTHER" id="PTHR43731:SF14">
    <property type="entry name" value="PRESENILIN-ASSOCIATED RHOMBOID-LIKE PROTEIN, MITOCHONDRIAL"/>
    <property type="match status" value="1"/>
</dbReference>
<evidence type="ECO:0000313" key="9">
    <source>
        <dbReference type="Proteomes" id="UP000297225"/>
    </source>
</evidence>
<dbReference type="GO" id="GO:0004252">
    <property type="term" value="F:serine-type endopeptidase activity"/>
    <property type="evidence" value="ECO:0007669"/>
    <property type="project" value="InterPro"/>
</dbReference>
<dbReference type="Pfam" id="PF01694">
    <property type="entry name" value="Rhomboid"/>
    <property type="match status" value="1"/>
</dbReference>
<dbReference type="GO" id="GO:0016020">
    <property type="term" value="C:membrane"/>
    <property type="evidence" value="ECO:0007669"/>
    <property type="project" value="UniProtKB-SubCell"/>
</dbReference>
<evidence type="ECO:0000256" key="2">
    <source>
        <dbReference type="ARBA" id="ARBA00009045"/>
    </source>
</evidence>
<accession>A0A4Y8WTT1</accession>
<comment type="similarity">
    <text evidence="2">Belongs to the peptidase S54 family.</text>
</comment>
<reference evidence="8 9" key="1">
    <citation type="submission" date="2019-03" db="EMBL/GenBank/DDBJ databases">
        <title>Porphyromonas levii Isolated from the Uterus of Dairy Cows.</title>
        <authorList>
            <person name="Francis A.M."/>
        </authorList>
    </citation>
    <scope>NUCLEOTIDE SEQUENCE [LARGE SCALE GENOMIC DNA]</scope>
    <source>
        <strain evidence="8 9">AF5678</strain>
    </source>
</reference>
<dbReference type="RefSeq" id="WP_018358285.1">
    <property type="nucleotide sequence ID" value="NZ_CP197400.1"/>
</dbReference>
<evidence type="ECO:0000259" key="7">
    <source>
        <dbReference type="Pfam" id="PF01694"/>
    </source>
</evidence>
<evidence type="ECO:0000256" key="6">
    <source>
        <dbReference type="ARBA" id="ARBA00023136"/>
    </source>
</evidence>
<evidence type="ECO:0000256" key="3">
    <source>
        <dbReference type="ARBA" id="ARBA00022692"/>
    </source>
</evidence>
<keyword evidence="4" id="KW-0378">Hydrolase</keyword>
<dbReference type="EMBL" id="SPNC01000001">
    <property type="protein sequence ID" value="TFH97506.1"/>
    <property type="molecule type" value="Genomic_DNA"/>
</dbReference>
<proteinExistence type="inferred from homology"/>
<sequence length="221" mass="25042">MRISLQDKVSDVTKNLIIINVIAFLAQMALPRVGVDFTDMMGLHYFRSAQFGLWQLVTYMFMHGGVSHIFFNMFALWMFGGTLERIWGSWRFLVFYLVTGVGAALMQELVWTLSFSPEQLAYFSDALLTIGASGAVYGILLGFGMMFPNAPIYFLFIPIPIKAKWFVLGYGLLELFYGVTGSADGVAHFAHLGGMLFGFILIKVWENRARTNSNDDWQDFY</sequence>
<feature type="domain" description="Peptidase S54 rhomboid" evidence="7">
    <location>
        <begin position="52"/>
        <end position="202"/>
    </location>
</feature>
<dbReference type="Gene3D" id="1.20.1540.10">
    <property type="entry name" value="Rhomboid-like"/>
    <property type="match status" value="1"/>
</dbReference>
<protein>
    <submittedName>
        <fullName evidence="8">Rhomboid family intramembrane serine protease</fullName>
    </submittedName>
</protein>
<keyword evidence="5" id="KW-1133">Transmembrane helix</keyword>